<proteinExistence type="inferred from homology"/>
<keyword evidence="3 7" id="KW-0479">Metal-binding</keyword>
<comment type="function">
    <text evidence="8">Reversible hydration of carbon dioxide.</text>
</comment>
<dbReference type="InterPro" id="IPR001765">
    <property type="entry name" value="Carbonic_anhydrase"/>
</dbReference>
<evidence type="ECO:0000313" key="9">
    <source>
        <dbReference type="EMBL" id="EGG05361.1"/>
    </source>
</evidence>
<dbReference type="SMART" id="SM00947">
    <property type="entry name" value="Pro_CA"/>
    <property type="match status" value="1"/>
</dbReference>
<keyword evidence="5 8" id="KW-0456">Lyase</keyword>
<evidence type="ECO:0000256" key="2">
    <source>
        <dbReference type="ARBA" id="ARBA00012925"/>
    </source>
</evidence>
<dbReference type="InParanoid" id="F4RQ87"/>
<feature type="binding site" evidence="7">
    <location>
        <position position="84"/>
    </location>
    <ligand>
        <name>Zn(2+)</name>
        <dbReference type="ChEBI" id="CHEBI:29105"/>
    </ligand>
</feature>
<feature type="binding site" evidence="7">
    <location>
        <position position="81"/>
    </location>
    <ligand>
        <name>Zn(2+)</name>
        <dbReference type="ChEBI" id="CHEBI:29105"/>
    </ligand>
</feature>
<dbReference type="EMBL" id="GL883113">
    <property type="protein sequence ID" value="EGG05361.1"/>
    <property type="molecule type" value="Genomic_DNA"/>
</dbReference>
<organism evidence="10">
    <name type="scientific">Melampsora larici-populina (strain 98AG31 / pathotype 3-4-7)</name>
    <name type="common">Poplar leaf rust fungus</name>
    <dbReference type="NCBI Taxonomy" id="747676"/>
    <lineage>
        <taxon>Eukaryota</taxon>
        <taxon>Fungi</taxon>
        <taxon>Dikarya</taxon>
        <taxon>Basidiomycota</taxon>
        <taxon>Pucciniomycotina</taxon>
        <taxon>Pucciniomycetes</taxon>
        <taxon>Pucciniales</taxon>
        <taxon>Melampsoraceae</taxon>
        <taxon>Melampsora</taxon>
    </lineage>
</organism>
<sequence>VASTDPDVLARCAEGQSPSVFWLGCSDSRVPEGQVIRAGLGEVFVHRNVANLFTPDDTSATAALAYAVNHLKVSHVVVVGHEKCGGCAAALSVAQTKPVSTTDDIGEQAIAKWIEPIRAIAAKHLEKTPGVELSTIVHSNVCAQVSNVVNHSVLKKAWARGQAVSVHGWVYDLATGKLNDLGVT</sequence>
<dbReference type="GO" id="GO:0004089">
    <property type="term" value="F:carbonate dehydratase activity"/>
    <property type="evidence" value="ECO:0007669"/>
    <property type="project" value="UniProtKB-UniRule"/>
</dbReference>
<evidence type="ECO:0000256" key="5">
    <source>
        <dbReference type="ARBA" id="ARBA00023239"/>
    </source>
</evidence>
<evidence type="ECO:0000256" key="8">
    <source>
        <dbReference type="RuleBase" id="RU003956"/>
    </source>
</evidence>
<feature type="non-terminal residue" evidence="9">
    <location>
        <position position="184"/>
    </location>
</feature>
<dbReference type="KEGG" id="mlr:MELLADRAFT_29046"/>
<evidence type="ECO:0000313" key="10">
    <source>
        <dbReference type="Proteomes" id="UP000001072"/>
    </source>
</evidence>
<feature type="binding site" evidence="7">
    <location>
        <position position="27"/>
    </location>
    <ligand>
        <name>Zn(2+)</name>
        <dbReference type="ChEBI" id="CHEBI:29105"/>
    </ligand>
</feature>
<dbReference type="GO" id="GO:0071244">
    <property type="term" value="P:cellular response to carbon dioxide"/>
    <property type="evidence" value="ECO:0007669"/>
    <property type="project" value="TreeGrafter"/>
</dbReference>
<comment type="cofactor">
    <cofactor evidence="7">
        <name>Zn(2+)</name>
        <dbReference type="ChEBI" id="CHEBI:29105"/>
    </cofactor>
    <text evidence="7">Binds 1 zinc ion per subunit.</text>
</comment>
<evidence type="ECO:0000256" key="7">
    <source>
        <dbReference type="PIRSR" id="PIRSR601765-1"/>
    </source>
</evidence>
<feature type="non-terminal residue" evidence="9">
    <location>
        <position position="1"/>
    </location>
</feature>
<dbReference type="HOGENOM" id="CLU_053879_3_2_1"/>
<evidence type="ECO:0000256" key="4">
    <source>
        <dbReference type="ARBA" id="ARBA00022833"/>
    </source>
</evidence>
<dbReference type="FunCoup" id="F4RQ87">
    <property type="interactions" value="238"/>
</dbReference>
<dbReference type="VEuPathDB" id="FungiDB:MELLADRAFT_29046"/>
<dbReference type="PANTHER" id="PTHR11002">
    <property type="entry name" value="CARBONIC ANHYDRASE"/>
    <property type="match status" value="1"/>
</dbReference>
<comment type="similarity">
    <text evidence="1 8">Belongs to the beta-class carbonic anhydrase family.</text>
</comment>
<evidence type="ECO:0000256" key="3">
    <source>
        <dbReference type="ARBA" id="ARBA00022723"/>
    </source>
</evidence>
<dbReference type="RefSeq" id="XP_007411283.1">
    <property type="nucleotide sequence ID" value="XM_007411221.1"/>
</dbReference>
<dbReference type="EC" id="4.2.1.1" evidence="2 8"/>
<dbReference type="OrthoDB" id="10248475at2759"/>
<dbReference type="AlphaFoldDB" id="F4RQ87"/>
<reference evidence="10" key="1">
    <citation type="journal article" date="2011" name="Proc. Natl. Acad. Sci. U.S.A.">
        <title>Obligate biotrophy features unraveled by the genomic analysis of rust fungi.</title>
        <authorList>
            <person name="Duplessis S."/>
            <person name="Cuomo C.A."/>
            <person name="Lin Y.-C."/>
            <person name="Aerts A."/>
            <person name="Tisserant E."/>
            <person name="Veneault-Fourrey C."/>
            <person name="Joly D.L."/>
            <person name="Hacquard S."/>
            <person name="Amselem J."/>
            <person name="Cantarel B.L."/>
            <person name="Chiu R."/>
            <person name="Coutinho P.M."/>
            <person name="Feau N."/>
            <person name="Field M."/>
            <person name="Frey P."/>
            <person name="Gelhaye E."/>
            <person name="Goldberg J."/>
            <person name="Grabherr M.G."/>
            <person name="Kodira C.D."/>
            <person name="Kohler A."/>
            <person name="Kuees U."/>
            <person name="Lindquist E.A."/>
            <person name="Lucas S.M."/>
            <person name="Mago R."/>
            <person name="Mauceli E."/>
            <person name="Morin E."/>
            <person name="Murat C."/>
            <person name="Pangilinan J.L."/>
            <person name="Park R."/>
            <person name="Pearson M."/>
            <person name="Quesneville H."/>
            <person name="Rouhier N."/>
            <person name="Sakthikumar S."/>
            <person name="Salamov A.A."/>
            <person name="Schmutz J."/>
            <person name="Selles B."/>
            <person name="Shapiro H."/>
            <person name="Tanguay P."/>
            <person name="Tuskan G.A."/>
            <person name="Henrissat B."/>
            <person name="Van de Peer Y."/>
            <person name="Rouze P."/>
            <person name="Ellis J.G."/>
            <person name="Dodds P.N."/>
            <person name="Schein J.E."/>
            <person name="Zhong S."/>
            <person name="Hamelin R.C."/>
            <person name="Grigoriev I.V."/>
            <person name="Szabo L.J."/>
            <person name="Martin F."/>
        </authorList>
    </citation>
    <scope>NUCLEOTIDE SEQUENCE [LARGE SCALE GENOMIC DNA]</scope>
    <source>
        <strain evidence="10">98AG31 / pathotype 3-4-7</strain>
    </source>
</reference>
<protein>
    <recommendedName>
        <fullName evidence="2 8">Carbonic anhydrase</fullName>
        <ecNumber evidence="2 8">4.2.1.1</ecNumber>
    </recommendedName>
    <alternativeName>
        <fullName evidence="8">Carbonate dehydratase</fullName>
    </alternativeName>
</protein>
<accession>F4RQ87</accession>
<name>F4RQ87_MELLP</name>
<dbReference type="SUPFAM" id="SSF53056">
    <property type="entry name" value="beta-carbonic anhydrase, cab"/>
    <property type="match status" value="1"/>
</dbReference>
<comment type="catalytic activity">
    <reaction evidence="6 8">
        <text>hydrogencarbonate + H(+) = CO2 + H2O</text>
        <dbReference type="Rhea" id="RHEA:10748"/>
        <dbReference type="ChEBI" id="CHEBI:15377"/>
        <dbReference type="ChEBI" id="CHEBI:15378"/>
        <dbReference type="ChEBI" id="CHEBI:16526"/>
        <dbReference type="ChEBI" id="CHEBI:17544"/>
        <dbReference type="EC" id="4.2.1.1"/>
    </reaction>
</comment>
<dbReference type="GO" id="GO:0008270">
    <property type="term" value="F:zinc ion binding"/>
    <property type="evidence" value="ECO:0007669"/>
    <property type="project" value="UniProtKB-UniRule"/>
</dbReference>
<dbReference type="GO" id="GO:0034599">
    <property type="term" value="P:cellular response to oxidative stress"/>
    <property type="evidence" value="ECO:0007669"/>
    <property type="project" value="TreeGrafter"/>
</dbReference>
<keyword evidence="4 7" id="KW-0862">Zinc</keyword>
<keyword evidence="10" id="KW-1185">Reference proteome</keyword>
<dbReference type="PANTHER" id="PTHR11002:SF76">
    <property type="entry name" value="CARBONIC ANHYDRASE"/>
    <property type="match status" value="1"/>
</dbReference>
<gene>
    <name evidence="9" type="ORF">MELLADRAFT_29046</name>
</gene>
<dbReference type="InterPro" id="IPR036874">
    <property type="entry name" value="Carbonic_anhydrase_sf"/>
</dbReference>
<dbReference type="GeneID" id="18927049"/>
<evidence type="ECO:0000256" key="1">
    <source>
        <dbReference type="ARBA" id="ARBA00006217"/>
    </source>
</evidence>
<dbReference type="Proteomes" id="UP000001072">
    <property type="component" value="Unassembled WGS sequence"/>
</dbReference>
<feature type="binding site" evidence="7">
    <location>
        <position position="25"/>
    </location>
    <ligand>
        <name>Zn(2+)</name>
        <dbReference type="ChEBI" id="CHEBI:29105"/>
    </ligand>
</feature>
<dbReference type="Gene3D" id="3.40.1050.10">
    <property type="entry name" value="Carbonic anhydrase"/>
    <property type="match status" value="1"/>
</dbReference>
<evidence type="ECO:0000256" key="6">
    <source>
        <dbReference type="ARBA" id="ARBA00048348"/>
    </source>
</evidence>
<dbReference type="eggNOG" id="KOG1578">
    <property type="taxonomic scope" value="Eukaryota"/>
</dbReference>
<dbReference type="STRING" id="747676.F4RQ87"/>
<dbReference type="Pfam" id="PF00484">
    <property type="entry name" value="Pro_CA"/>
    <property type="match status" value="1"/>
</dbReference>